<proteinExistence type="inferred from homology"/>
<keyword evidence="2" id="KW-0413">Isomerase</keyword>
<dbReference type="RefSeq" id="WP_092774315.1">
    <property type="nucleotide sequence ID" value="NZ_FOGI01000001.1"/>
</dbReference>
<accession>A0A1H9K413</accession>
<dbReference type="InterPro" id="IPR019405">
    <property type="entry name" value="Lactonase_7-beta_prop"/>
</dbReference>
<evidence type="ECO:0000313" key="2">
    <source>
        <dbReference type="EMBL" id="SEQ93653.1"/>
    </source>
</evidence>
<evidence type="ECO:0000256" key="1">
    <source>
        <dbReference type="ARBA" id="ARBA00005564"/>
    </source>
</evidence>
<dbReference type="InterPro" id="IPR050282">
    <property type="entry name" value="Cycloisomerase_2"/>
</dbReference>
<dbReference type="PANTHER" id="PTHR30344:SF1">
    <property type="entry name" value="6-PHOSPHOGLUCONOLACTONASE"/>
    <property type="match status" value="1"/>
</dbReference>
<dbReference type="Pfam" id="PF10282">
    <property type="entry name" value="Lactonase"/>
    <property type="match status" value="1"/>
</dbReference>
<dbReference type="Proteomes" id="UP000199051">
    <property type="component" value="Unassembled WGS sequence"/>
</dbReference>
<dbReference type="InterPro" id="IPR015943">
    <property type="entry name" value="WD40/YVTN_repeat-like_dom_sf"/>
</dbReference>
<dbReference type="Gene3D" id="2.130.10.10">
    <property type="entry name" value="YVTN repeat-like/Quinoprotein amine dehydrogenase"/>
    <property type="match status" value="1"/>
</dbReference>
<dbReference type="PANTHER" id="PTHR30344">
    <property type="entry name" value="6-PHOSPHOGLUCONOLACTONASE-RELATED"/>
    <property type="match status" value="1"/>
</dbReference>
<dbReference type="SUPFAM" id="SSF51004">
    <property type="entry name" value="C-terminal (heme d1) domain of cytochrome cd1-nitrite reductase"/>
    <property type="match status" value="1"/>
</dbReference>
<dbReference type="GO" id="GO:0016853">
    <property type="term" value="F:isomerase activity"/>
    <property type="evidence" value="ECO:0007669"/>
    <property type="project" value="UniProtKB-KW"/>
</dbReference>
<dbReference type="EMBL" id="FOGI01000001">
    <property type="protein sequence ID" value="SEQ93653.1"/>
    <property type="molecule type" value="Genomic_DNA"/>
</dbReference>
<dbReference type="GO" id="GO:0005829">
    <property type="term" value="C:cytosol"/>
    <property type="evidence" value="ECO:0007669"/>
    <property type="project" value="TreeGrafter"/>
</dbReference>
<dbReference type="GO" id="GO:0017057">
    <property type="term" value="F:6-phosphogluconolactonase activity"/>
    <property type="evidence" value="ECO:0007669"/>
    <property type="project" value="TreeGrafter"/>
</dbReference>
<reference evidence="3" key="1">
    <citation type="submission" date="2016-10" db="EMBL/GenBank/DDBJ databases">
        <authorList>
            <person name="Varghese N."/>
            <person name="Submissions S."/>
        </authorList>
    </citation>
    <scope>NUCLEOTIDE SEQUENCE [LARGE SCALE GENOMIC DNA]</scope>
    <source>
        <strain evidence="3">DSM 44260</strain>
    </source>
</reference>
<gene>
    <name evidence="2" type="ORF">SAMN04487818_1019</name>
</gene>
<comment type="similarity">
    <text evidence="1">Belongs to the cycloisomerase 2 family.</text>
</comment>
<evidence type="ECO:0000313" key="3">
    <source>
        <dbReference type="Proteomes" id="UP000199051"/>
    </source>
</evidence>
<dbReference type="AlphaFoldDB" id="A0A1H9K413"/>
<name>A0A1H9K413_9PSEU</name>
<dbReference type="STRING" id="155974.SAMN04487818_1019"/>
<keyword evidence="3" id="KW-1185">Reference proteome</keyword>
<protein>
    <submittedName>
        <fullName evidence="2">6-phosphogluconolactonase, cycloisomerase 2 family</fullName>
    </submittedName>
</protein>
<dbReference type="InterPro" id="IPR011048">
    <property type="entry name" value="Haem_d1_sf"/>
</dbReference>
<organism evidence="2 3">
    <name type="scientific">Actinokineospora terrae</name>
    <dbReference type="NCBI Taxonomy" id="155974"/>
    <lineage>
        <taxon>Bacteria</taxon>
        <taxon>Bacillati</taxon>
        <taxon>Actinomycetota</taxon>
        <taxon>Actinomycetes</taxon>
        <taxon>Pseudonocardiales</taxon>
        <taxon>Pseudonocardiaceae</taxon>
        <taxon>Actinokineospora</taxon>
    </lineage>
</organism>
<sequence length="337" mass="34586">MTSPETQTVYIGTLDGDGLVVATARDGALTVTAALPEVREPSALAFSADRATLYAVSELPDGVVTAVDISDPQRPAVLTAQPSGGAGPTHLDVFGDHLVTAHYSDGVVASHPIDADGSLGPLGAALLLEVPGSGASPHAHQVVPDPTGRWLLAVALGLDAVFVLRFDRATGALAEHSRMDLPAKTGPRHLVFHPDGTRVFVLGELTPTITTADWEPVAGTLTRGESVTVTGPGAPDPTYPAEIAASGDGRFLYVTTRGEDAVGVLRIGPGAPQLVQTSPTGGAWPRHCALGPGGTWLYVANQRPGSVTWLPRDPATGRLGPIAGEVTVRGACWVALA</sequence>